<organism evidence="1">
    <name type="scientific">Polaromonas hydrogenivorans</name>
    <dbReference type="NCBI Taxonomy" id="335476"/>
    <lineage>
        <taxon>Bacteria</taxon>
        <taxon>Pseudomonadati</taxon>
        <taxon>Pseudomonadota</taxon>
        <taxon>Betaproteobacteria</taxon>
        <taxon>Burkholderiales</taxon>
        <taxon>Comamonadaceae</taxon>
        <taxon>Polaromonas</taxon>
    </lineage>
</organism>
<dbReference type="RefSeq" id="WP_349282565.1">
    <property type="nucleotide sequence ID" value="NZ_CBCSCU010000055.1"/>
</dbReference>
<reference evidence="1" key="1">
    <citation type="submission" date="2024-05" db="EMBL/GenBank/DDBJ databases">
        <authorList>
            <person name="Bunk B."/>
            <person name="Swiderski J."/>
            <person name="Sproer C."/>
            <person name="Thiel V."/>
        </authorList>
    </citation>
    <scope>NUCLEOTIDE SEQUENCE</scope>
    <source>
        <strain evidence="1">DSM 17735</strain>
        <plasmid evidence="1">p2</plasmid>
    </source>
</reference>
<keyword evidence="1" id="KW-0614">Plasmid</keyword>
<sequence>MLWVVIAHASESVKDSYLSGCLSTCALISLISFSRWMHLLNLAPQALSLVLQFGGLGAIEGLQCVQVALDAFVNLALTVVDRLEFAAIHGHNSLRQQFQFPAQHHKVSACVADSVVSLRSLL</sequence>
<accession>A0AAU7LYT2</accession>
<dbReference type="EMBL" id="CP157677">
    <property type="protein sequence ID" value="XBP72795.1"/>
    <property type="molecule type" value="Genomic_DNA"/>
</dbReference>
<geneLocation type="plasmid" evidence="1">
    <name>p2</name>
</geneLocation>
<proteinExistence type="predicted"/>
<evidence type="ECO:0000313" key="1">
    <source>
        <dbReference type="EMBL" id="XBP72795.1"/>
    </source>
</evidence>
<protein>
    <submittedName>
        <fullName evidence="1">Uncharacterized protein</fullName>
    </submittedName>
</protein>
<dbReference type="AlphaFoldDB" id="A0AAU7LYT2"/>
<gene>
    <name evidence="1" type="ORF">ABLV49_23635</name>
</gene>
<name>A0AAU7LYT2_9BURK</name>